<name>A0A0N4VFI2_ENTVE</name>
<protein>
    <submittedName>
        <fullName evidence="3">Rx_N domain-containing protein</fullName>
    </submittedName>
</protein>
<evidence type="ECO:0000313" key="3">
    <source>
        <dbReference type="WBParaSite" id="EVEC_0000950301-mRNA-1"/>
    </source>
</evidence>
<sequence>MAVGMTRVLRELWRVVLVNESALWGRAVGNEECEMGVAEEMWQDISEFLSDEKFKIDDAIQGWDAALSPLTTARINNQHSCSLQLCNEGSL</sequence>
<evidence type="ECO:0000313" key="2">
    <source>
        <dbReference type="Proteomes" id="UP000274131"/>
    </source>
</evidence>
<organism evidence="3">
    <name type="scientific">Enterobius vermicularis</name>
    <name type="common">Human pinworm</name>
    <dbReference type="NCBI Taxonomy" id="51028"/>
    <lineage>
        <taxon>Eukaryota</taxon>
        <taxon>Metazoa</taxon>
        <taxon>Ecdysozoa</taxon>
        <taxon>Nematoda</taxon>
        <taxon>Chromadorea</taxon>
        <taxon>Rhabditida</taxon>
        <taxon>Spirurina</taxon>
        <taxon>Oxyuridomorpha</taxon>
        <taxon>Oxyuroidea</taxon>
        <taxon>Oxyuridae</taxon>
        <taxon>Enterobius</taxon>
    </lineage>
</organism>
<reference evidence="1 2" key="2">
    <citation type="submission" date="2018-10" db="EMBL/GenBank/DDBJ databases">
        <authorList>
            <consortium name="Pathogen Informatics"/>
        </authorList>
    </citation>
    <scope>NUCLEOTIDE SEQUENCE [LARGE SCALE GENOMIC DNA]</scope>
</reference>
<dbReference type="EMBL" id="UXUI01009693">
    <property type="protein sequence ID" value="VDD94162.1"/>
    <property type="molecule type" value="Genomic_DNA"/>
</dbReference>
<gene>
    <name evidence="1" type="ORF">EVEC_LOCUS8913</name>
</gene>
<accession>A0A0N4VFI2</accession>
<dbReference type="Proteomes" id="UP000274131">
    <property type="component" value="Unassembled WGS sequence"/>
</dbReference>
<keyword evidence="2" id="KW-1185">Reference proteome</keyword>
<reference evidence="3" key="1">
    <citation type="submission" date="2017-02" db="UniProtKB">
        <authorList>
            <consortium name="WormBaseParasite"/>
        </authorList>
    </citation>
    <scope>IDENTIFICATION</scope>
</reference>
<dbReference type="WBParaSite" id="EVEC_0000950301-mRNA-1">
    <property type="protein sequence ID" value="EVEC_0000950301-mRNA-1"/>
    <property type="gene ID" value="EVEC_0000950301"/>
</dbReference>
<proteinExistence type="predicted"/>
<evidence type="ECO:0000313" key="1">
    <source>
        <dbReference type="EMBL" id="VDD94162.1"/>
    </source>
</evidence>
<dbReference type="OrthoDB" id="4748970at2759"/>
<dbReference type="AlphaFoldDB" id="A0A0N4VFI2"/>